<evidence type="ECO:0000313" key="3">
    <source>
        <dbReference type="Proteomes" id="UP000308197"/>
    </source>
</evidence>
<protein>
    <submittedName>
        <fullName evidence="2">Uncharacterized protein</fullName>
    </submittedName>
</protein>
<dbReference type="InParanoid" id="A0A5C3P8N1"/>
<dbReference type="AlphaFoldDB" id="A0A5C3P8N1"/>
<sequence>MMSRRPFSQRIHASRAPRGGPSRYGRSSRRVLRRYPCAERGAGALSTTALYLPPRTMVTALSRYISRSRTTTVSPFALSYDSHPSVSSTCKANFRYESQATSCRRSLYASRS</sequence>
<evidence type="ECO:0000256" key="1">
    <source>
        <dbReference type="SAM" id="MobiDB-lite"/>
    </source>
</evidence>
<gene>
    <name evidence="2" type="ORF">K466DRAFT_174081</name>
</gene>
<dbReference type="EMBL" id="ML211229">
    <property type="protein sequence ID" value="TFK85861.1"/>
    <property type="molecule type" value="Genomic_DNA"/>
</dbReference>
<evidence type="ECO:0000313" key="2">
    <source>
        <dbReference type="EMBL" id="TFK85861.1"/>
    </source>
</evidence>
<feature type="region of interest" description="Disordered" evidence="1">
    <location>
        <begin position="1"/>
        <end position="31"/>
    </location>
</feature>
<reference evidence="2 3" key="1">
    <citation type="journal article" date="2019" name="Nat. Ecol. Evol.">
        <title>Megaphylogeny resolves global patterns of mushroom evolution.</title>
        <authorList>
            <person name="Varga T."/>
            <person name="Krizsan K."/>
            <person name="Foldi C."/>
            <person name="Dima B."/>
            <person name="Sanchez-Garcia M."/>
            <person name="Sanchez-Ramirez S."/>
            <person name="Szollosi G.J."/>
            <person name="Szarkandi J.G."/>
            <person name="Papp V."/>
            <person name="Albert L."/>
            <person name="Andreopoulos W."/>
            <person name="Angelini C."/>
            <person name="Antonin V."/>
            <person name="Barry K.W."/>
            <person name="Bougher N.L."/>
            <person name="Buchanan P."/>
            <person name="Buyck B."/>
            <person name="Bense V."/>
            <person name="Catcheside P."/>
            <person name="Chovatia M."/>
            <person name="Cooper J."/>
            <person name="Damon W."/>
            <person name="Desjardin D."/>
            <person name="Finy P."/>
            <person name="Geml J."/>
            <person name="Haridas S."/>
            <person name="Hughes K."/>
            <person name="Justo A."/>
            <person name="Karasinski D."/>
            <person name="Kautmanova I."/>
            <person name="Kiss B."/>
            <person name="Kocsube S."/>
            <person name="Kotiranta H."/>
            <person name="LaButti K.M."/>
            <person name="Lechner B.E."/>
            <person name="Liimatainen K."/>
            <person name="Lipzen A."/>
            <person name="Lukacs Z."/>
            <person name="Mihaltcheva S."/>
            <person name="Morgado L.N."/>
            <person name="Niskanen T."/>
            <person name="Noordeloos M.E."/>
            <person name="Ohm R.A."/>
            <person name="Ortiz-Santana B."/>
            <person name="Ovrebo C."/>
            <person name="Racz N."/>
            <person name="Riley R."/>
            <person name="Savchenko A."/>
            <person name="Shiryaev A."/>
            <person name="Soop K."/>
            <person name="Spirin V."/>
            <person name="Szebenyi C."/>
            <person name="Tomsovsky M."/>
            <person name="Tulloss R.E."/>
            <person name="Uehling J."/>
            <person name="Grigoriev I.V."/>
            <person name="Vagvolgyi C."/>
            <person name="Papp T."/>
            <person name="Martin F.M."/>
            <person name="Miettinen O."/>
            <person name="Hibbett D.S."/>
            <person name="Nagy L.G."/>
        </authorList>
    </citation>
    <scope>NUCLEOTIDE SEQUENCE [LARGE SCALE GENOMIC DNA]</scope>
    <source>
        <strain evidence="2 3">HHB13444</strain>
    </source>
</reference>
<dbReference type="Proteomes" id="UP000308197">
    <property type="component" value="Unassembled WGS sequence"/>
</dbReference>
<accession>A0A5C3P8N1</accession>
<proteinExistence type="predicted"/>
<feature type="compositionally biased region" description="Low complexity" evidence="1">
    <location>
        <begin position="14"/>
        <end position="25"/>
    </location>
</feature>
<organism evidence="2 3">
    <name type="scientific">Polyporus arcularius HHB13444</name>
    <dbReference type="NCBI Taxonomy" id="1314778"/>
    <lineage>
        <taxon>Eukaryota</taxon>
        <taxon>Fungi</taxon>
        <taxon>Dikarya</taxon>
        <taxon>Basidiomycota</taxon>
        <taxon>Agaricomycotina</taxon>
        <taxon>Agaricomycetes</taxon>
        <taxon>Polyporales</taxon>
        <taxon>Polyporaceae</taxon>
        <taxon>Polyporus</taxon>
    </lineage>
</organism>
<name>A0A5C3P8N1_9APHY</name>
<keyword evidence="3" id="KW-1185">Reference proteome</keyword>